<reference evidence="2 3" key="1">
    <citation type="submission" date="2019-03" db="EMBL/GenBank/DDBJ databases">
        <title>Genomic Encyclopedia of Type Strains, Phase III (KMG-III): the genomes of soil and plant-associated and newly described type strains.</title>
        <authorList>
            <person name="Whitman W."/>
        </authorList>
    </citation>
    <scope>NUCLEOTIDE SEQUENCE [LARGE SCALE GENOMIC DNA]</scope>
    <source>
        <strain evidence="2 3">CGMCC 1.12801</strain>
    </source>
</reference>
<evidence type="ECO:0000256" key="1">
    <source>
        <dbReference type="SAM" id="SignalP"/>
    </source>
</evidence>
<keyword evidence="3" id="KW-1185">Reference proteome</keyword>
<evidence type="ECO:0008006" key="4">
    <source>
        <dbReference type="Google" id="ProtNLM"/>
    </source>
</evidence>
<feature type="signal peptide" evidence="1">
    <location>
        <begin position="1"/>
        <end position="25"/>
    </location>
</feature>
<dbReference type="RefSeq" id="WP_133639967.1">
    <property type="nucleotide sequence ID" value="NZ_SNZV01000003.1"/>
</dbReference>
<accession>A0A4R7D5F5</accession>
<evidence type="ECO:0000313" key="3">
    <source>
        <dbReference type="Proteomes" id="UP000294752"/>
    </source>
</evidence>
<dbReference type="OrthoDB" id="936050at2"/>
<gene>
    <name evidence="2" type="ORF">B0I21_103457</name>
</gene>
<proteinExistence type="predicted"/>
<feature type="chain" id="PRO_5020290979" description="Lipocalin-like protein" evidence="1">
    <location>
        <begin position="26"/>
        <end position="153"/>
    </location>
</feature>
<protein>
    <recommendedName>
        <fullName evidence="4">Lipocalin-like protein</fullName>
    </recommendedName>
</protein>
<dbReference type="Proteomes" id="UP000294752">
    <property type="component" value="Unassembled WGS sequence"/>
</dbReference>
<comment type="caution">
    <text evidence="2">The sequence shown here is derived from an EMBL/GenBank/DDBJ whole genome shotgun (WGS) entry which is preliminary data.</text>
</comment>
<sequence length="153" mass="17564">MNKFKGTLVFIISVILLQTSCTKNAEVGIDSEFNELVGTWKMVRGYEYLVENGVKVPGSRSSYEREDLYYFVFHATGDVTTHDVRGIQLDKATYTFDKVGRIINFVERSVKLQFRVVELSSTTLNFTVFIKDGPDESLHDLYFKRSADLQRGR</sequence>
<dbReference type="EMBL" id="SNZV01000003">
    <property type="protein sequence ID" value="TDS14955.1"/>
    <property type="molecule type" value="Genomic_DNA"/>
</dbReference>
<keyword evidence="1" id="KW-0732">Signal</keyword>
<organism evidence="2 3">
    <name type="scientific">Sphingobacterium paludis</name>
    <dbReference type="NCBI Taxonomy" id="1476465"/>
    <lineage>
        <taxon>Bacteria</taxon>
        <taxon>Pseudomonadati</taxon>
        <taxon>Bacteroidota</taxon>
        <taxon>Sphingobacteriia</taxon>
        <taxon>Sphingobacteriales</taxon>
        <taxon>Sphingobacteriaceae</taxon>
        <taxon>Sphingobacterium</taxon>
    </lineage>
</organism>
<evidence type="ECO:0000313" key="2">
    <source>
        <dbReference type="EMBL" id="TDS14955.1"/>
    </source>
</evidence>
<name>A0A4R7D5F5_9SPHI</name>
<dbReference type="AlphaFoldDB" id="A0A4R7D5F5"/>